<evidence type="ECO:0000313" key="6">
    <source>
        <dbReference type="Proteomes" id="UP001220509"/>
    </source>
</evidence>
<dbReference type="Proteomes" id="UP001220509">
    <property type="component" value="Chromosome"/>
</dbReference>
<dbReference type="PROSITE" id="PS50995">
    <property type="entry name" value="HTH_MARR_2"/>
    <property type="match status" value="1"/>
</dbReference>
<proteinExistence type="predicted"/>
<dbReference type="InterPro" id="IPR000835">
    <property type="entry name" value="HTH_MarR-typ"/>
</dbReference>
<dbReference type="Gene3D" id="1.10.10.10">
    <property type="entry name" value="Winged helix-like DNA-binding domain superfamily/Winged helix DNA-binding domain"/>
    <property type="match status" value="1"/>
</dbReference>
<accession>A0AAX3LVT4</accession>
<name>A0AAX3LVT4_9BACL</name>
<dbReference type="EMBL" id="CP117416">
    <property type="protein sequence ID" value="WCT53808.1"/>
    <property type="molecule type" value="Genomic_DNA"/>
</dbReference>
<evidence type="ECO:0000259" key="4">
    <source>
        <dbReference type="PROSITE" id="PS50995"/>
    </source>
</evidence>
<dbReference type="InterPro" id="IPR055166">
    <property type="entry name" value="Transc_reg_Sar_Rot_HTH"/>
</dbReference>
<feature type="domain" description="HTH marR-type" evidence="4">
    <location>
        <begin position="1"/>
        <end position="34"/>
    </location>
</feature>
<keyword evidence="6" id="KW-1185">Reference proteome</keyword>
<gene>
    <name evidence="5" type="ORF">PQ456_11345</name>
</gene>
<dbReference type="Pfam" id="PF22381">
    <property type="entry name" value="Staph_reg_Sar_Rot"/>
    <property type="match status" value="1"/>
</dbReference>
<evidence type="ECO:0000256" key="1">
    <source>
        <dbReference type="ARBA" id="ARBA00023015"/>
    </source>
</evidence>
<keyword evidence="1" id="KW-0805">Transcription regulation</keyword>
<keyword evidence="2" id="KW-0238">DNA-binding</keyword>
<organism evidence="5 6">
    <name type="scientific">Paenibacillus kyungheensis</name>
    <dbReference type="NCBI Taxonomy" id="1452732"/>
    <lineage>
        <taxon>Bacteria</taxon>
        <taxon>Bacillati</taxon>
        <taxon>Bacillota</taxon>
        <taxon>Bacilli</taxon>
        <taxon>Bacillales</taxon>
        <taxon>Paenibacillaceae</taxon>
        <taxon>Paenibacillus</taxon>
    </lineage>
</organism>
<evidence type="ECO:0000313" key="5">
    <source>
        <dbReference type="EMBL" id="WCT53808.1"/>
    </source>
</evidence>
<keyword evidence="3" id="KW-0804">Transcription</keyword>
<sequence>MVKSLEQNGFVHRKRDEQDARLMRIYLTEEERLF</sequence>
<protein>
    <submittedName>
        <fullName evidence="5">MarR family transcriptional regulator</fullName>
    </submittedName>
</protein>
<dbReference type="InterPro" id="IPR036388">
    <property type="entry name" value="WH-like_DNA-bd_sf"/>
</dbReference>
<dbReference type="AlphaFoldDB" id="A0AAX3LVT4"/>
<dbReference type="GO" id="GO:0003700">
    <property type="term" value="F:DNA-binding transcription factor activity"/>
    <property type="evidence" value="ECO:0007669"/>
    <property type="project" value="InterPro"/>
</dbReference>
<evidence type="ECO:0000256" key="3">
    <source>
        <dbReference type="ARBA" id="ARBA00023163"/>
    </source>
</evidence>
<reference evidence="5 6" key="1">
    <citation type="submission" date="2023-02" db="EMBL/GenBank/DDBJ databases">
        <title>Genome sequence of Paenibacillus kyungheensis KACC 18744.</title>
        <authorList>
            <person name="Kim S."/>
            <person name="Heo J."/>
            <person name="Kwon S.-W."/>
        </authorList>
    </citation>
    <scope>NUCLEOTIDE SEQUENCE [LARGE SCALE GENOMIC DNA]</scope>
    <source>
        <strain evidence="5 6">KACC 18744</strain>
    </source>
</reference>
<evidence type="ECO:0000256" key="2">
    <source>
        <dbReference type="ARBA" id="ARBA00023125"/>
    </source>
</evidence>
<dbReference type="GO" id="GO:0003677">
    <property type="term" value="F:DNA binding"/>
    <property type="evidence" value="ECO:0007669"/>
    <property type="project" value="UniProtKB-KW"/>
</dbReference>
<dbReference type="InterPro" id="IPR036390">
    <property type="entry name" value="WH_DNA-bd_sf"/>
</dbReference>
<dbReference type="KEGG" id="pka:PQ456_11345"/>
<dbReference type="SUPFAM" id="SSF46785">
    <property type="entry name" value="Winged helix' DNA-binding domain"/>
    <property type="match status" value="1"/>
</dbReference>